<comment type="cofactor">
    <cofactor evidence="1">
        <name>FMN</name>
        <dbReference type="ChEBI" id="CHEBI:58210"/>
    </cofactor>
</comment>
<dbReference type="Pfam" id="PF01613">
    <property type="entry name" value="Flavin_Reduct"/>
    <property type="match status" value="1"/>
</dbReference>
<organism evidence="5">
    <name type="scientific">candidate division WOR-3 bacterium</name>
    <dbReference type="NCBI Taxonomy" id="2052148"/>
    <lineage>
        <taxon>Bacteria</taxon>
        <taxon>Bacteria division WOR-3</taxon>
    </lineage>
</organism>
<dbReference type="EMBL" id="DRTX01000132">
    <property type="protein sequence ID" value="HHF53228.1"/>
    <property type="molecule type" value="Genomic_DNA"/>
</dbReference>
<dbReference type="Gene3D" id="2.30.110.10">
    <property type="entry name" value="Electron Transport, Fmn-binding Protein, Chain A"/>
    <property type="match status" value="1"/>
</dbReference>
<evidence type="ECO:0000313" key="5">
    <source>
        <dbReference type="EMBL" id="HHF53228.1"/>
    </source>
</evidence>
<dbReference type="PANTHER" id="PTHR43567">
    <property type="entry name" value="FLAVOREDOXIN-RELATED-RELATED"/>
    <property type="match status" value="1"/>
</dbReference>
<protein>
    <submittedName>
        <fullName evidence="5">Flavin reductase family protein</fullName>
    </submittedName>
</protein>
<gene>
    <name evidence="5" type="ORF">ENL43_02550</name>
</gene>
<dbReference type="InterPro" id="IPR012349">
    <property type="entry name" value="Split_barrel_FMN-bd"/>
</dbReference>
<dbReference type="SUPFAM" id="SSF50475">
    <property type="entry name" value="FMN-binding split barrel"/>
    <property type="match status" value="1"/>
</dbReference>
<dbReference type="SMART" id="SM00903">
    <property type="entry name" value="Flavin_Reduct"/>
    <property type="match status" value="1"/>
</dbReference>
<name>A0A7V5HN74_UNCW3</name>
<dbReference type="GO" id="GO:0010181">
    <property type="term" value="F:FMN binding"/>
    <property type="evidence" value="ECO:0007669"/>
    <property type="project" value="InterPro"/>
</dbReference>
<comment type="similarity">
    <text evidence="3">Belongs to the flavoredoxin family.</text>
</comment>
<reference evidence="5" key="1">
    <citation type="journal article" date="2020" name="mSystems">
        <title>Genome- and Community-Level Interaction Insights into Carbon Utilization and Element Cycling Functions of Hydrothermarchaeota in Hydrothermal Sediment.</title>
        <authorList>
            <person name="Zhou Z."/>
            <person name="Liu Y."/>
            <person name="Xu W."/>
            <person name="Pan J."/>
            <person name="Luo Z.H."/>
            <person name="Li M."/>
        </authorList>
    </citation>
    <scope>NUCLEOTIDE SEQUENCE [LARGE SCALE GENOMIC DNA]</scope>
    <source>
        <strain evidence="5">HyVt-96</strain>
    </source>
</reference>
<proteinExistence type="inferred from homology"/>
<sequence>MKKTVIDGLPKTYYYYPLLVAVVGINTTRKRNLIPVVWHTALSFSPPLYAVSISPRRFSFRLILEAQAFTVNFLGYDHLELVDKLGSVSGRDIDKFSKFNLKYFEGELTGAPVLEDAYLTLECELIEHLKTGDHTLFTGEVLRTYIEKRAFLEDSTLNTDRIDALLYLGNHVYITTDKTRRKSKKS</sequence>
<dbReference type="GO" id="GO:0016646">
    <property type="term" value="F:oxidoreductase activity, acting on the CH-NH group of donors, NAD or NADP as acceptor"/>
    <property type="evidence" value="ECO:0007669"/>
    <property type="project" value="UniProtKB-ARBA"/>
</dbReference>
<dbReference type="Proteomes" id="UP000886050">
    <property type="component" value="Unassembled WGS sequence"/>
</dbReference>
<evidence type="ECO:0000256" key="3">
    <source>
        <dbReference type="ARBA" id="ARBA00038054"/>
    </source>
</evidence>
<evidence type="ECO:0000256" key="1">
    <source>
        <dbReference type="ARBA" id="ARBA00001917"/>
    </source>
</evidence>
<feature type="domain" description="Flavin reductase like" evidence="4">
    <location>
        <begin position="13"/>
        <end position="153"/>
    </location>
</feature>
<dbReference type="AlphaFoldDB" id="A0A7V5HN74"/>
<dbReference type="InterPro" id="IPR052174">
    <property type="entry name" value="Flavoredoxin"/>
</dbReference>
<dbReference type="InterPro" id="IPR002563">
    <property type="entry name" value="Flavin_Rdtase-like_dom"/>
</dbReference>
<comment type="caution">
    <text evidence="5">The sequence shown here is derived from an EMBL/GenBank/DDBJ whole genome shotgun (WGS) entry which is preliminary data.</text>
</comment>
<evidence type="ECO:0000256" key="2">
    <source>
        <dbReference type="ARBA" id="ARBA00022630"/>
    </source>
</evidence>
<keyword evidence="2" id="KW-0285">Flavoprotein</keyword>
<evidence type="ECO:0000259" key="4">
    <source>
        <dbReference type="SMART" id="SM00903"/>
    </source>
</evidence>
<dbReference type="PANTHER" id="PTHR43567:SF1">
    <property type="entry name" value="FLAVOREDOXIN"/>
    <property type="match status" value="1"/>
</dbReference>
<accession>A0A7V5HN74</accession>